<feature type="compositionally biased region" description="Polar residues" evidence="16">
    <location>
        <begin position="576"/>
        <end position="585"/>
    </location>
</feature>
<feature type="chain" id="PRO_5032738554" description="Melanoma inhibitory activity protein 2" evidence="18">
    <location>
        <begin position="23"/>
        <end position="1867"/>
    </location>
</feature>
<feature type="compositionally biased region" description="Basic and acidic residues" evidence="16">
    <location>
        <begin position="1105"/>
        <end position="1140"/>
    </location>
</feature>
<evidence type="ECO:0000256" key="16">
    <source>
        <dbReference type="SAM" id="MobiDB-lite"/>
    </source>
</evidence>
<reference evidence="20" key="3">
    <citation type="submission" date="2025-09" db="UniProtKB">
        <authorList>
            <consortium name="Ensembl"/>
        </authorList>
    </citation>
    <scope>IDENTIFICATION</scope>
</reference>
<evidence type="ECO:0000256" key="12">
    <source>
        <dbReference type="ARBA" id="ARBA00063217"/>
    </source>
</evidence>
<feature type="signal peptide" evidence="18">
    <location>
        <begin position="1"/>
        <end position="22"/>
    </location>
</feature>
<keyword evidence="4 18" id="KW-0732">Signal</keyword>
<dbReference type="GO" id="GO:0035459">
    <property type="term" value="P:vesicle cargo loading"/>
    <property type="evidence" value="ECO:0000318"/>
    <property type="project" value="GO_Central"/>
</dbReference>
<dbReference type="Pfam" id="PF07653">
    <property type="entry name" value="SH3_2"/>
    <property type="match status" value="1"/>
</dbReference>
<keyword evidence="9" id="KW-0325">Glycoprotein</keyword>
<feature type="compositionally biased region" description="Basic and acidic residues" evidence="16">
    <location>
        <begin position="924"/>
        <end position="935"/>
    </location>
</feature>
<keyword evidence="5" id="KW-0256">Endoplasmic reticulum</keyword>
<dbReference type="SMART" id="SM00326">
    <property type="entry name" value="SH3"/>
    <property type="match status" value="1"/>
</dbReference>
<dbReference type="PANTHER" id="PTHR23158:SF38">
    <property type="entry name" value="MELANOMA INHIBITORY ACTIVITY PROTEIN 2"/>
    <property type="match status" value="1"/>
</dbReference>
<evidence type="ECO:0000256" key="7">
    <source>
        <dbReference type="ARBA" id="ARBA00023054"/>
    </source>
</evidence>
<proteinExistence type="inferred from homology"/>
<feature type="compositionally biased region" description="Low complexity" evidence="16">
    <location>
        <begin position="866"/>
        <end position="876"/>
    </location>
</feature>
<evidence type="ECO:0000313" key="20">
    <source>
        <dbReference type="Ensembl" id="ENSACAP00000034387.1"/>
    </source>
</evidence>
<dbReference type="Ensembl" id="ENSACAT00000046729.1">
    <property type="protein sequence ID" value="ENSACAP00000034387.1"/>
    <property type="gene ID" value="ENSACAG00000043212.1"/>
</dbReference>
<dbReference type="InterPro" id="IPR001452">
    <property type="entry name" value="SH3_domain"/>
</dbReference>
<evidence type="ECO:0000256" key="1">
    <source>
        <dbReference type="ARBA" id="ARBA00004389"/>
    </source>
</evidence>
<evidence type="ECO:0000256" key="17">
    <source>
        <dbReference type="SAM" id="Phobius"/>
    </source>
</evidence>
<feature type="region of interest" description="Disordered" evidence="16">
    <location>
        <begin position="920"/>
        <end position="939"/>
    </location>
</feature>
<evidence type="ECO:0000256" key="10">
    <source>
        <dbReference type="ARBA" id="ARBA00058328"/>
    </source>
</evidence>
<evidence type="ECO:0000256" key="4">
    <source>
        <dbReference type="ARBA" id="ARBA00022729"/>
    </source>
</evidence>
<sequence>MLKNCDIRFFLLLLSLLTNIRSAKVLSDQKKCGDPECETFMSRVRAIKDYKGPDCRYLNFKAGEEIMVYSKLSRKREDLWAGSKGTDFGYFPTDAVKIEKVFITKEVEVPTKETDFICLEGGEYVFENEDSTLNNRNEENQYLHLHAEEYKEPFPDIDEADSKPKDLHMFEPTSHNSEIGDSKTGQAKTTPQEDQNSHVLKPLPTQSSWTIPDFSGWFSSERKENEETAGKSSEIAREVRFRRRRIPVMDDSDSKKLNEEGDLETRSSGWLKSTFTGLLRFGSEKSGFGSLYEENDPEILDSSSTAETVEPDTTVVSETADEGEAKSNWFDLELSDVLPFGYSKENKVKEEPPGREEINQNEEAPPPSTPAEASLMHEDLRKQAVEAIISEEQNDKLIKQIVKPTLQKEQEKDYKKAAETDIRKANERTDLDATAPSFSTEFLDKIVKLYAEQDSELRNQVMEHINVQTIMKESEKTNGQSGWYESLYSNILNFKRVTTDNQPGHESVGIQSSQESAADQLQGLDPIYIQNAGEKNHDEPFLSISYFTKALNVQGLLSKENINIPGVEKELKSSKESTQSKNSAENLHIDKESEILLNQNIIEKISENRHVDTSQESIVSFSEAENKEEYWGEMQDSELGKSKTPHRLSVKSKLKNRLSNGQCIQIHWNHTAESLEMQNNIDAKDKHLGHILEVEQAFPVELENVNSSPGISSSERSTLMKEEPNREEAVQQKNEYIKNYRLEETEMYLDRESKGEMGMDNEVEISLVTCENKFFREAKEHSDNFSQSGNIPGEDDILDVGDKNNVLLHGRNEPVLSEKSKVMGTEIRETIKKADSKSIDLNEHASTDQTNKKTQKEEASENMGQSSFSSHSSQDIDLSDITHSEEKHRQFEQPQPLFSLSHYRLLLNFQSFTDENMNSLQGVQDDKSTKDEDSQSKSIAEIWRKKETEENKQLYENMEQETSMNIYFSNKGILLTSSAEQDNGDTESIIKGAQSLTDTSASTETYLSGYTIDSLFRNQKLKERRTEDKECTNIKGKNQSLSSEEKDLVTDYSEKRELSVVKSIESMSPDAIKDDFPRCRNDYDEMNESVLAKESLDQFSQGDNNKNDISEHLTESDEGKQNGDEDAENKSNKPPSKEDSNMLNQQGLSIEATLQGEFENENEIEGLAGHTLSYDFMNVKQNPQDLQMQTDEKSSEEKYSPTTDNDQHSDSSLTAKVVYGHEPQEQETSYQSSGTWSKEMTLDLIYQKEDENEPKSEEVAASSYLALLDRDSSSFMGLEPDEKCINQVAYGTQIHLKAEKLKIPNQHKQIDNIPNNGGNKPDLEEKIIDIMPKLSKVTSEKKTVDILPIIDNERLFQKHSVAENIASENPSLNLEMKSETLETDNNVEPSKLSPYDIPHHLEAVGFAKDHIPPLTKNSFNIHHLATDPDDETFEQDRITPLPKHLKWGEEPGYVKDSQGKDQKVIENYGETEHSGRIENTGRQGVVSNIFGKTSWFFGELFQNKPQENVIENESNGNLIATQAKVERQEADVVGSDFEEGKSEVQGTKASHYSHALKSIEQESQGKMHSLIMEKSVTKDERHYNQKYDIQETEFVSQETVQNDTWITDTKLDLKEDRFFTGFQETYIKLVAESKRILQANVCERHELQLLAQEFEKLYYEITNSSCEDVYSNKKQITISLKDEHKLKIMHERCLKTKMNLRLELQSLVLDIRNNCAIERATSGIINKEQLPGNAPKESDSHNEPNNSQDSEANNIPLVDTEEKMLTSIKNYQDHPDVEEKLPGDLRMTHNSFIRNEREWLFQIILHLNDFCALITSGLSVIMTASKKVSSLTFNGYMQAKLLCFVIQVFAVISHNNFPGIFCVWKLA</sequence>
<evidence type="ECO:0000256" key="8">
    <source>
        <dbReference type="ARBA" id="ARBA00023136"/>
    </source>
</evidence>
<feature type="compositionally biased region" description="Polar residues" evidence="16">
    <location>
        <begin position="1743"/>
        <end position="1753"/>
    </location>
</feature>
<name>A0A803TGP7_ANOCA</name>
<evidence type="ECO:0000256" key="6">
    <source>
        <dbReference type="ARBA" id="ARBA00022989"/>
    </source>
</evidence>
<feature type="compositionally biased region" description="Polar residues" evidence="16">
    <location>
        <begin position="705"/>
        <end position="717"/>
    </location>
</feature>
<evidence type="ECO:0000259" key="19">
    <source>
        <dbReference type="PROSITE" id="PS50002"/>
    </source>
</evidence>
<feature type="compositionally biased region" description="Basic and acidic residues" evidence="16">
    <location>
        <begin position="345"/>
        <end position="358"/>
    </location>
</feature>
<feature type="compositionally biased region" description="Basic and acidic residues" evidence="16">
    <location>
        <begin position="153"/>
        <end position="169"/>
    </location>
</feature>
<evidence type="ECO:0000256" key="5">
    <source>
        <dbReference type="ARBA" id="ARBA00022824"/>
    </source>
</evidence>
<comment type="subunit">
    <text evidence="12">Interacts with MIA3. Interacts with the COPII coat subunits SEC23A, SEC23B and maybe SEC24C. Interacts with PREB; recruits PREB to endoplasmic reticulum exit sites. Interacts with APOB.</text>
</comment>
<feature type="region of interest" description="Disordered" evidence="16">
    <location>
        <begin position="1024"/>
        <end position="1050"/>
    </location>
</feature>
<feature type="region of interest" description="Disordered" evidence="16">
    <location>
        <begin position="835"/>
        <end position="876"/>
    </location>
</feature>
<feature type="compositionally biased region" description="Basic and acidic residues" evidence="16">
    <location>
        <begin position="835"/>
        <end position="859"/>
    </location>
</feature>
<dbReference type="PROSITE" id="PS50002">
    <property type="entry name" value="SH3"/>
    <property type="match status" value="1"/>
</dbReference>
<keyword evidence="7" id="KW-0175">Coiled coil</keyword>
<feature type="region of interest" description="Disordered" evidence="16">
    <location>
        <begin position="153"/>
        <end position="207"/>
    </location>
</feature>
<feature type="transmembrane region" description="Helical" evidence="17">
    <location>
        <begin position="1799"/>
        <end position="1821"/>
    </location>
</feature>
<evidence type="ECO:0000256" key="2">
    <source>
        <dbReference type="ARBA" id="ARBA00022443"/>
    </source>
</evidence>
<evidence type="ECO:0000256" key="11">
    <source>
        <dbReference type="ARBA" id="ARBA00061486"/>
    </source>
</evidence>
<evidence type="ECO:0000256" key="9">
    <source>
        <dbReference type="ARBA" id="ARBA00023180"/>
    </source>
</evidence>
<feature type="region of interest" description="Disordered" evidence="16">
    <location>
        <begin position="345"/>
        <end position="372"/>
    </location>
</feature>
<dbReference type="InterPro" id="IPR036028">
    <property type="entry name" value="SH3-like_dom_sf"/>
</dbReference>
<feature type="compositionally biased region" description="Basic and acidic residues" evidence="16">
    <location>
        <begin position="1190"/>
        <end position="1209"/>
    </location>
</feature>
<protein>
    <recommendedName>
        <fullName evidence="13">Melanoma inhibitory activity protein 2</fullName>
    </recommendedName>
    <alternativeName>
        <fullName evidence="14">CTAGE family member 5 ER export factor</fullName>
    </alternativeName>
</protein>
<evidence type="ECO:0000256" key="18">
    <source>
        <dbReference type="SAM" id="SignalP"/>
    </source>
</evidence>
<organism evidence="20 21">
    <name type="scientific">Anolis carolinensis</name>
    <name type="common">Green anole</name>
    <name type="synonym">American chameleon</name>
    <dbReference type="NCBI Taxonomy" id="28377"/>
    <lineage>
        <taxon>Eukaryota</taxon>
        <taxon>Metazoa</taxon>
        <taxon>Chordata</taxon>
        <taxon>Craniata</taxon>
        <taxon>Vertebrata</taxon>
        <taxon>Euteleostomi</taxon>
        <taxon>Lepidosauria</taxon>
        <taxon>Squamata</taxon>
        <taxon>Bifurcata</taxon>
        <taxon>Unidentata</taxon>
        <taxon>Episquamata</taxon>
        <taxon>Toxicofera</taxon>
        <taxon>Iguania</taxon>
        <taxon>Dactyloidae</taxon>
        <taxon>Anolis</taxon>
    </lineage>
</organism>
<evidence type="ECO:0000256" key="3">
    <source>
        <dbReference type="ARBA" id="ARBA00022692"/>
    </source>
</evidence>
<dbReference type="SUPFAM" id="SSF50044">
    <property type="entry name" value="SH3-domain"/>
    <property type="match status" value="1"/>
</dbReference>
<evidence type="ECO:0000256" key="14">
    <source>
        <dbReference type="ARBA" id="ARBA00078803"/>
    </source>
</evidence>
<dbReference type="Proteomes" id="UP000001646">
    <property type="component" value="Chromosome 1"/>
</dbReference>
<evidence type="ECO:0000256" key="15">
    <source>
        <dbReference type="PROSITE-ProRule" id="PRU00192"/>
    </source>
</evidence>
<comment type="subcellular location">
    <subcellularLocation>
        <location evidence="1">Endoplasmic reticulum membrane</location>
        <topology evidence="1">Single-pass membrane protein</topology>
    </subcellularLocation>
</comment>
<feature type="region of interest" description="Disordered" evidence="16">
    <location>
        <begin position="1095"/>
        <end position="1144"/>
    </location>
</feature>
<evidence type="ECO:0000313" key="21">
    <source>
        <dbReference type="Proteomes" id="UP000001646"/>
    </source>
</evidence>
<comment type="function">
    <text evidence="10">Plays a role in the transport of cargos that are too large to fit into COPII-coated vesicles and require specific mechanisms to be incorporated into membrane-bound carriers and exported from the endoplasmic reticulum. Plays a role in the secretion of lipoproteins, pre-chylomicrons and pre-VLDLs, by participating in their export from the endoplasmic reticulum. Thereby, may play a role in cholesterol and triglyceride homeostasis. Required for collagen VII (COL7A1) secretion by loading COL7A1 into transport carriers and recruiting PREB/SEC12 at the endoplasmic reticulum exit sites.</text>
</comment>
<feature type="region of interest" description="Disordered" evidence="16">
    <location>
        <begin position="1726"/>
        <end position="1755"/>
    </location>
</feature>
<reference evidence="20" key="2">
    <citation type="submission" date="2025-08" db="UniProtKB">
        <authorList>
            <consortium name="Ensembl"/>
        </authorList>
    </citation>
    <scope>IDENTIFICATION</scope>
</reference>
<dbReference type="GO" id="GO:0005789">
    <property type="term" value="C:endoplasmic reticulum membrane"/>
    <property type="evidence" value="ECO:0000318"/>
    <property type="project" value="GO_Central"/>
</dbReference>
<keyword evidence="8 17" id="KW-0472">Membrane</keyword>
<dbReference type="InParanoid" id="A0A803TGP7"/>
<dbReference type="PANTHER" id="PTHR23158">
    <property type="entry name" value="MELANOMA INHIBITORY ACTIVITY-RELATED"/>
    <property type="match status" value="1"/>
</dbReference>
<dbReference type="GO" id="GO:0009306">
    <property type="term" value="P:protein secretion"/>
    <property type="evidence" value="ECO:0000318"/>
    <property type="project" value="GO_Central"/>
</dbReference>
<feature type="region of interest" description="Disordered" evidence="16">
    <location>
        <begin position="1185"/>
        <end position="1211"/>
    </location>
</feature>
<reference evidence="20 21" key="1">
    <citation type="submission" date="2009-12" db="EMBL/GenBank/DDBJ databases">
        <title>The Genome Sequence of Anolis carolinensis (Green Anole Lizard).</title>
        <authorList>
            <consortium name="The Genome Sequencing Platform"/>
            <person name="Di Palma F."/>
            <person name="Alfoldi J."/>
            <person name="Heiman D."/>
            <person name="Young S."/>
            <person name="Grabherr M."/>
            <person name="Johnson J."/>
            <person name="Lander E.S."/>
            <person name="Lindblad-Toh K."/>
        </authorList>
    </citation>
    <scope>NUCLEOTIDE SEQUENCE [LARGE SCALE GENOMIC DNA]</scope>
    <source>
        <strain evidence="20 21">JBL SC #1</strain>
    </source>
</reference>
<feature type="compositionally biased region" description="Polar residues" evidence="16">
    <location>
        <begin position="173"/>
        <end position="207"/>
    </location>
</feature>
<keyword evidence="6 17" id="KW-1133">Transmembrane helix</keyword>
<evidence type="ECO:0000256" key="13">
    <source>
        <dbReference type="ARBA" id="ARBA00072324"/>
    </source>
</evidence>
<feature type="region of interest" description="Disordered" evidence="16">
    <location>
        <begin position="568"/>
        <end position="587"/>
    </location>
</feature>
<feature type="transmembrane region" description="Helical" evidence="17">
    <location>
        <begin position="1841"/>
        <end position="1866"/>
    </location>
</feature>
<dbReference type="FunFam" id="2.30.30.40:FF:000142">
    <property type="entry name" value="melanoma inhibitory activity protein 2 isoform X2"/>
    <property type="match status" value="1"/>
</dbReference>
<dbReference type="GeneTree" id="ENSGT00950000182767"/>
<accession>A0A803TGP7</accession>
<keyword evidence="3 17" id="KW-0812">Transmembrane</keyword>
<dbReference type="InterPro" id="IPR051500">
    <property type="entry name" value="cTAGE_MIA/OTOR"/>
</dbReference>
<keyword evidence="2 15" id="KW-0728">SH3 domain</keyword>
<feature type="domain" description="SH3" evidence="19">
    <location>
        <begin position="39"/>
        <end position="101"/>
    </location>
</feature>
<keyword evidence="21" id="KW-1185">Reference proteome</keyword>
<feature type="compositionally biased region" description="Basic and acidic residues" evidence="16">
    <location>
        <begin position="718"/>
        <end position="730"/>
    </location>
</feature>
<dbReference type="Gene3D" id="2.30.30.40">
    <property type="entry name" value="SH3 Domains"/>
    <property type="match status" value="1"/>
</dbReference>
<dbReference type="GO" id="GO:0006888">
    <property type="term" value="P:endoplasmic reticulum to Golgi vesicle-mediated transport"/>
    <property type="evidence" value="ECO:0000318"/>
    <property type="project" value="GO_Central"/>
</dbReference>
<dbReference type="GO" id="GO:0070971">
    <property type="term" value="C:endoplasmic reticulum exit site"/>
    <property type="evidence" value="ECO:0000318"/>
    <property type="project" value="GO_Central"/>
</dbReference>
<comment type="similarity">
    <text evidence="11">Belongs to the MIA/OTOR family.</text>
</comment>
<feature type="region of interest" description="Disordered" evidence="16">
    <location>
        <begin position="705"/>
        <end position="730"/>
    </location>
</feature>